<dbReference type="EMBL" id="JARQAZ010000003">
    <property type="protein sequence ID" value="MDT2770118.1"/>
    <property type="molecule type" value="Genomic_DNA"/>
</dbReference>
<name>A0ABU3FGG2_9ENTE</name>
<organism evidence="2 3">
    <name type="scientific">Enterococcus pseudoavium</name>
    <dbReference type="NCBI Taxonomy" id="44007"/>
    <lineage>
        <taxon>Bacteria</taxon>
        <taxon>Bacillati</taxon>
        <taxon>Bacillota</taxon>
        <taxon>Bacilli</taxon>
        <taxon>Lactobacillales</taxon>
        <taxon>Enterococcaceae</taxon>
        <taxon>Enterococcus</taxon>
    </lineage>
</organism>
<keyword evidence="1" id="KW-0812">Transmembrane</keyword>
<comment type="caution">
    <text evidence="2">The sequence shown here is derived from an EMBL/GenBank/DDBJ whole genome shotgun (WGS) entry which is preliminary data.</text>
</comment>
<proteinExistence type="predicted"/>
<keyword evidence="1" id="KW-1133">Transmembrane helix</keyword>
<reference evidence="2 3" key="1">
    <citation type="submission" date="2023-03" db="EMBL/GenBank/DDBJ databases">
        <authorList>
            <person name="Shen W."/>
            <person name="Cai J."/>
        </authorList>
    </citation>
    <scope>NUCLEOTIDE SEQUENCE [LARGE SCALE GENOMIC DNA]</scope>
    <source>
        <strain evidence="2 3">Y59</strain>
    </source>
</reference>
<feature type="transmembrane region" description="Helical" evidence="1">
    <location>
        <begin position="59"/>
        <end position="77"/>
    </location>
</feature>
<keyword evidence="1" id="KW-0472">Membrane</keyword>
<protein>
    <submittedName>
        <fullName evidence="2">Uncharacterized protein</fullName>
    </submittedName>
</protein>
<dbReference type="Proteomes" id="UP001269061">
    <property type="component" value="Unassembled WGS sequence"/>
</dbReference>
<sequence>MESDFQRRSNHKTVYKVGTSFLKGLIPATLVAMIVESMVHFPALTWLDSVTFTGQIKQLPILIVGILVYIVTMWATYKISARRFSQVNL</sequence>
<feature type="transmembrane region" description="Helical" evidence="1">
    <location>
        <begin position="21"/>
        <end position="39"/>
    </location>
</feature>
<gene>
    <name evidence="2" type="ORF">P7H46_04580</name>
</gene>
<evidence type="ECO:0000256" key="1">
    <source>
        <dbReference type="SAM" id="Phobius"/>
    </source>
</evidence>
<evidence type="ECO:0000313" key="2">
    <source>
        <dbReference type="EMBL" id="MDT2770118.1"/>
    </source>
</evidence>
<keyword evidence="3" id="KW-1185">Reference proteome</keyword>
<evidence type="ECO:0000313" key="3">
    <source>
        <dbReference type="Proteomes" id="UP001269061"/>
    </source>
</evidence>
<accession>A0ABU3FGG2</accession>
<dbReference type="RefSeq" id="WP_245630568.1">
    <property type="nucleotide sequence ID" value="NZ_BAAAXL010000016.1"/>
</dbReference>